<dbReference type="InterPro" id="IPR044965">
    <property type="entry name" value="Glyco_hydro_17_plant"/>
</dbReference>
<comment type="similarity">
    <text evidence="1 4">Belongs to the glycosyl hydrolase 17 family.</text>
</comment>
<dbReference type="Pfam" id="PF00332">
    <property type="entry name" value="Glyco_hydro_17"/>
    <property type="match status" value="1"/>
</dbReference>
<evidence type="ECO:0000313" key="5">
    <source>
        <dbReference type="EMBL" id="PKA45936.1"/>
    </source>
</evidence>
<dbReference type="STRING" id="1088818.A0A2H9ZRL5"/>
<dbReference type="Gene3D" id="3.20.20.80">
    <property type="entry name" value="Glycosidases"/>
    <property type="match status" value="1"/>
</dbReference>
<dbReference type="Proteomes" id="UP000236161">
    <property type="component" value="Unassembled WGS sequence"/>
</dbReference>
<evidence type="ECO:0000313" key="6">
    <source>
        <dbReference type="Proteomes" id="UP000236161"/>
    </source>
</evidence>
<keyword evidence="6" id="KW-1185">Reference proteome</keyword>
<organism evidence="5 6">
    <name type="scientific">Apostasia shenzhenica</name>
    <dbReference type="NCBI Taxonomy" id="1088818"/>
    <lineage>
        <taxon>Eukaryota</taxon>
        <taxon>Viridiplantae</taxon>
        <taxon>Streptophyta</taxon>
        <taxon>Embryophyta</taxon>
        <taxon>Tracheophyta</taxon>
        <taxon>Spermatophyta</taxon>
        <taxon>Magnoliopsida</taxon>
        <taxon>Liliopsida</taxon>
        <taxon>Asparagales</taxon>
        <taxon>Orchidaceae</taxon>
        <taxon>Apostasioideae</taxon>
        <taxon>Apostasia</taxon>
    </lineage>
</organism>
<evidence type="ECO:0000256" key="1">
    <source>
        <dbReference type="ARBA" id="ARBA00008773"/>
    </source>
</evidence>
<evidence type="ECO:0000256" key="2">
    <source>
        <dbReference type="ARBA" id="ARBA00022801"/>
    </source>
</evidence>
<evidence type="ECO:0000256" key="4">
    <source>
        <dbReference type="RuleBase" id="RU004335"/>
    </source>
</evidence>
<reference evidence="5 6" key="1">
    <citation type="journal article" date="2017" name="Nature">
        <title>The Apostasia genome and the evolution of orchids.</title>
        <authorList>
            <person name="Zhang G.Q."/>
            <person name="Liu K.W."/>
            <person name="Li Z."/>
            <person name="Lohaus R."/>
            <person name="Hsiao Y.Y."/>
            <person name="Niu S.C."/>
            <person name="Wang J.Y."/>
            <person name="Lin Y.C."/>
            <person name="Xu Q."/>
            <person name="Chen L.J."/>
            <person name="Yoshida K."/>
            <person name="Fujiwara S."/>
            <person name="Wang Z.W."/>
            <person name="Zhang Y.Q."/>
            <person name="Mitsuda N."/>
            <person name="Wang M."/>
            <person name="Liu G.H."/>
            <person name="Pecoraro L."/>
            <person name="Huang H.X."/>
            <person name="Xiao X.J."/>
            <person name="Lin M."/>
            <person name="Wu X.Y."/>
            <person name="Wu W.L."/>
            <person name="Chen Y.Y."/>
            <person name="Chang S.B."/>
            <person name="Sakamoto S."/>
            <person name="Ohme-Takagi M."/>
            <person name="Yagi M."/>
            <person name="Zeng S.J."/>
            <person name="Shen C.Y."/>
            <person name="Yeh C.M."/>
            <person name="Luo Y.B."/>
            <person name="Tsai W.C."/>
            <person name="Van de Peer Y."/>
            <person name="Liu Z.J."/>
        </authorList>
    </citation>
    <scope>NUCLEOTIDE SEQUENCE [LARGE SCALE GENOMIC DNA]</scope>
    <source>
        <strain evidence="6">cv. Shenzhen</strain>
        <tissue evidence="5">Stem</tissue>
    </source>
</reference>
<dbReference type="InterPro" id="IPR017853">
    <property type="entry name" value="GH"/>
</dbReference>
<dbReference type="GO" id="GO:0005975">
    <property type="term" value="P:carbohydrate metabolic process"/>
    <property type="evidence" value="ECO:0007669"/>
    <property type="project" value="InterPro"/>
</dbReference>
<dbReference type="OrthoDB" id="784172at2759"/>
<evidence type="ECO:0000256" key="3">
    <source>
        <dbReference type="ARBA" id="ARBA00023295"/>
    </source>
</evidence>
<dbReference type="PANTHER" id="PTHR32227">
    <property type="entry name" value="GLUCAN ENDO-1,3-BETA-GLUCOSIDASE BG1-RELATED-RELATED"/>
    <property type="match status" value="1"/>
</dbReference>
<proteinExistence type="inferred from homology"/>
<dbReference type="SUPFAM" id="SSF51445">
    <property type="entry name" value="(Trans)glycosidases"/>
    <property type="match status" value="1"/>
</dbReference>
<keyword evidence="2" id="KW-0378">Hydrolase</keyword>
<dbReference type="AlphaFoldDB" id="A0A2H9ZRL5"/>
<gene>
    <name evidence="5" type="ORF">AXF42_Ash021801</name>
</gene>
<protein>
    <submittedName>
        <fullName evidence="5">Glucan endo-1,3-beta-glucosidase 6</fullName>
    </submittedName>
</protein>
<dbReference type="InterPro" id="IPR000490">
    <property type="entry name" value="Glyco_hydro_17"/>
</dbReference>
<sequence length="84" mass="9238">MTHPLAPETMVQVLKDNGFTKVKLFDAEPWTVGALSGSGIEVVVGIPNDMLRSLASDHGLAEQWVKENVTNFIKDNINIKYSPL</sequence>
<keyword evidence="3" id="KW-0326">Glycosidase</keyword>
<name>A0A2H9ZRL5_9ASPA</name>
<accession>A0A2H9ZRL5</accession>
<dbReference type="GO" id="GO:0004553">
    <property type="term" value="F:hydrolase activity, hydrolyzing O-glycosyl compounds"/>
    <property type="evidence" value="ECO:0007669"/>
    <property type="project" value="InterPro"/>
</dbReference>
<dbReference type="EMBL" id="KZ454675">
    <property type="protein sequence ID" value="PKA45936.1"/>
    <property type="molecule type" value="Genomic_DNA"/>
</dbReference>